<keyword evidence="3" id="KW-0560">Oxidoreductase</keyword>
<accession>A0A6A6QNK7</accession>
<dbReference type="SUPFAM" id="SSF51905">
    <property type="entry name" value="FAD/NAD(P)-binding domain"/>
    <property type="match status" value="1"/>
</dbReference>
<protein>
    <submittedName>
        <fullName evidence="6">FAD/NAD(P)-binding domain-containing protein</fullName>
    </submittedName>
</protein>
<dbReference type="Pfam" id="PF01494">
    <property type="entry name" value="FAD_binding_3"/>
    <property type="match status" value="2"/>
</dbReference>
<name>A0A6A6QNK7_9PEZI</name>
<evidence type="ECO:0000256" key="3">
    <source>
        <dbReference type="ARBA" id="ARBA00023002"/>
    </source>
</evidence>
<feature type="domain" description="FAD-binding" evidence="5">
    <location>
        <begin position="316"/>
        <end position="355"/>
    </location>
</feature>
<dbReference type="GO" id="GO:0004497">
    <property type="term" value="F:monooxygenase activity"/>
    <property type="evidence" value="ECO:0007669"/>
    <property type="project" value="UniProtKB-KW"/>
</dbReference>
<reference evidence="6" key="1">
    <citation type="journal article" date="2020" name="Stud. Mycol.">
        <title>101 Dothideomycetes genomes: a test case for predicting lifestyles and emergence of pathogens.</title>
        <authorList>
            <person name="Haridas S."/>
            <person name="Albert R."/>
            <person name="Binder M."/>
            <person name="Bloem J."/>
            <person name="Labutti K."/>
            <person name="Salamov A."/>
            <person name="Andreopoulos B."/>
            <person name="Baker S."/>
            <person name="Barry K."/>
            <person name="Bills G."/>
            <person name="Bluhm B."/>
            <person name="Cannon C."/>
            <person name="Castanera R."/>
            <person name="Culley D."/>
            <person name="Daum C."/>
            <person name="Ezra D."/>
            <person name="Gonzalez J."/>
            <person name="Henrissat B."/>
            <person name="Kuo A."/>
            <person name="Liang C."/>
            <person name="Lipzen A."/>
            <person name="Lutzoni F."/>
            <person name="Magnuson J."/>
            <person name="Mondo S."/>
            <person name="Nolan M."/>
            <person name="Ohm R."/>
            <person name="Pangilinan J."/>
            <person name="Park H.-J."/>
            <person name="Ramirez L."/>
            <person name="Alfaro M."/>
            <person name="Sun H."/>
            <person name="Tritt A."/>
            <person name="Yoshinaga Y."/>
            <person name="Zwiers L.-H."/>
            <person name="Turgeon B."/>
            <person name="Goodwin S."/>
            <person name="Spatafora J."/>
            <person name="Crous P."/>
            <person name="Grigoriev I."/>
        </authorList>
    </citation>
    <scope>NUCLEOTIDE SEQUENCE</scope>
    <source>
        <strain evidence="6">CBS 269.34</strain>
    </source>
</reference>
<gene>
    <name evidence="6" type="ORF">BU16DRAFT_582989</name>
</gene>
<sequence>MSSPSPRIAIIGGGPAGLTTALLLHKRSIPFTIFELRQKPTDEELAKPSGMLDLHDESGLAAIKECGLFNDFLKLIGECSEAQRVADKDGNILYRDEGENSSRPEISRHALTKLLVSHLPAAQITWGRKLLAATSSTTASGHTETELDFGANGKETFDLVIGADGAWSSVRNLLTGVKPHYEGRQNITLTIREVTKKYPHLAELVGTGSFSALGNRHGVMSQRGPQDSARIYMFFTMVDEHFAATAGLANQTAVAARERVLSDPALIGTWGPVIKELVTVACEEETTDNPGGVVDIRALYVLPVDHSWEHRAGATVIGDAAHLMGPWAGEGVNLAMWDSLLLAHAIIKAHETAGQDAAAFQRALDPLVEAFEVDMAARSKEKAEESKKNGETMFGEDGATAFVKFFDIFGTPAE</sequence>
<feature type="domain" description="FAD-binding" evidence="5">
    <location>
        <begin position="8"/>
        <end position="241"/>
    </location>
</feature>
<dbReference type="AlphaFoldDB" id="A0A6A6QNK7"/>
<keyword evidence="2" id="KW-0274">FAD</keyword>
<keyword evidence="1" id="KW-0285">Flavoprotein</keyword>
<evidence type="ECO:0000259" key="5">
    <source>
        <dbReference type="Pfam" id="PF01494"/>
    </source>
</evidence>
<organism evidence="6 7">
    <name type="scientific">Lophium mytilinum</name>
    <dbReference type="NCBI Taxonomy" id="390894"/>
    <lineage>
        <taxon>Eukaryota</taxon>
        <taxon>Fungi</taxon>
        <taxon>Dikarya</taxon>
        <taxon>Ascomycota</taxon>
        <taxon>Pezizomycotina</taxon>
        <taxon>Dothideomycetes</taxon>
        <taxon>Pleosporomycetidae</taxon>
        <taxon>Mytilinidiales</taxon>
        <taxon>Mytilinidiaceae</taxon>
        <taxon>Lophium</taxon>
    </lineage>
</organism>
<dbReference type="PANTHER" id="PTHR46972">
    <property type="entry name" value="MONOOXYGENASE ASQM-RELATED"/>
    <property type="match status" value="1"/>
</dbReference>
<keyword evidence="7" id="KW-1185">Reference proteome</keyword>
<dbReference type="PANTHER" id="PTHR46972:SF1">
    <property type="entry name" value="FAD DEPENDENT OXIDOREDUCTASE DOMAIN-CONTAINING PROTEIN"/>
    <property type="match status" value="1"/>
</dbReference>
<proteinExistence type="predicted"/>
<dbReference type="EMBL" id="MU004191">
    <property type="protein sequence ID" value="KAF2493981.1"/>
    <property type="molecule type" value="Genomic_DNA"/>
</dbReference>
<evidence type="ECO:0000313" key="7">
    <source>
        <dbReference type="Proteomes" id="UP000799750"/>
    </source>
</evidence>
<evidence type="ECO:0000256" key="2">
    <source>
        <dbReference type="ARBA" id="ARBA00022827"/>
    </source>
</evidence>
<evidence type="ECO:0000313" key="6">
    <source>
        <dbReference type="EMBL" id="KAF2493981.1"/>
    </source>
</evidence>
<dbReference type="PRINTS" id="PR00420">
    <property type="entry name" value="RNGMNOXGNASE"/>
</dbReference>
<dbReference type="InterPro" id="IPR036188">
    <property type="entry name" value="FAD/NAD-bd_sf"/>
</dbReference>
<dbReference type="InterPro" id="IPR002938">
    <property type="entry name" value="FAD-bd"/>
</dbReference>
<dbReference type="OrthoDB" id="655030at2759"/>
<evidence type="ECO:0000256" key="1">
    <source>
        <dbReference type="ARBA" id="ARBA00022630"/>
    </source>
</evidence>
<evidence type="ECO:0000256" key="4">
    <source>
        <dbReference type="ARBA" id="ARBA00023033"/>
    </source>
</evidence>
<dbReference type="Proteomes" id="UP000799750">
    <property type="component" value="Unassembled WGS sequence"/>
</dbReference>
<dbReference type="Gene3D" id="3.50.50.60">
    <property type="entry name" value="FAD/NAD(P)-binding domain"/>
    <property type="match status" value="1"/>
</dbReference>
<keyword evidence="4" id="KW-0503">Monooxygenase</keyword>
<dbReference type="GO" id="GO:0071949">
    <property type="term" value="F:FAD binding"/>
    <property type="evidence" value="ECO:0007669"/>
    <property type="project" value="InterPro"/>
</dbReference>